<dbReference type="EMBL" id="CP157355">
    <property type="protein sequence ID" value="XBL99741.1"/>
    <property type="molecule type" value="Genomic_DNA"/>
</dbReference>
<name>A0AAU7F6P5_9NEIS</name>
<dbReference type="KEGG" id="cmav:ABHF33_11780"/>
<sequence length="95" mass="10540">MSKLDQKLQPVRAGVQSPTPPIAQIAKPTYGALPATGYVREAKLIGEEILPFSRAQLWKMVKAGKFPAPVKFSPQVTAWKVELVREWLDARGVQQ</sequence>
<accession>A0AAU7F6P5</accession>
<dbReference type="RefSeq" id="WP_348944146.1">
    <property type="nucleotide sequence ID" value="NZ_CP157355.1"/>
</dbReference>
<dbReference type="InterPro" id="IPR010260">
    <property type="entry name" value="AlpA"/>
</dbReference>
<gene>
    <name evidence="2" type="ORF">ABHF33_11780</name>
</gene>
<dbReference type="Pfam" id="PF05930">
    <property type="entry name" value="Phage_AlpA"/>
    <property type="match status" value="1"/>
</dbReference>
<feature type="region of interest" description="Disordered" evidence="1">
    <location>
        <begin position="1"/>
        <end position="21"/>
    </location>
</feature>
<proteinExistence type="predicted"/>
<organism evidence="2">
    <name type="scientific">Chitinibacter mangrovi</name>
    <dbReference type="NCBI Taxonomy" id="3153927"/>
    <lineage>
        <taxon>Bacteria</taxon>
        <taxon>Pseudomonadati</taxon>
        <taxon>Pseudomonadota</taxon>
        <taxon>Betaproteobacteria</taxon>
        <taxon>Neisseriales</taxon>
        <taxon>Chitinibacteraceae</taxon>
        <taxon>Chitinibacter</taxon>
    </lineage>
</organism>
<reference evidence="2" key="1">
    <citation type="submission" date="2024-05" db="EMBL/GenBank/DDBJ databases">
        <authorList>
            <person name="Yang L."/>
            <person name="Pan L."/>
        </authorList>
    </citation>
    <scope>NUCLEOTIDE SEQUENCE</scope>
    <source>
        <strain evidence="2">FCG-7</strain>
    </source>
</reference>
<dbReference type="Gene3D" id="1.10.238.160">
    <property type="match status" value="1"/>
</dbReference>
<dbReference type="AlphaFoldDB" id="A0AAU7F6P5"/>
<evidence type="ECO:0000256" key="1">
    <source>
        <dbReference type="SAM" id="MobiDB-lite"/>
    </source>
</evidence>
<evidence type="ECO:0000313" key="2">
    <source>
        <dbReference type="EMBL" id="XBL99741.1"/>
    </source>
</evidence>
<protein>
    <submittedName>
        <fullName evidence="2">AlpA family phage regulatory protein</fullName>
    </submittedName>
</protein>